<evidence type="ECO:0000313" key="11">
    <source>
        <dbReference type="Proteomes" id="UP000664940"/>
    </source>
</evidence>
<sequence length="90" mass="10404">MRLYLCVLLVTLALCCYEAIAKACPALMSEVRSFFLEPEGFYKINLLKFLPPQELIEASLKVKKWVNLLPFQGRRKLYNFAKSIVSQCNK</sequence>
<dbReference type="PANTHER" id="PTHR11332:SF6">
    <property type="entry name" value="SECRETOGLOBIN FAMILY 1D MEMBER 4"/>
    <property type="match status" value="1"/>
</dbReference>
<dbReference type="PANTHER" id="PTHR11332">
    <property type="entry name" value="SECRETOGLOBIN FAMILY 1D"/>
    <property type="match status" value="1"/>
</dbReference>
<evidence type="ECO:0000256" key="3">
    <source>
        <dbReference type="ARBA" id="ARBA00022525"/>
    </source>
</evidence>
<proteinExistence type="inferred from homology"/>
<evidence type="ECO:0000256" key="2">
    <source>
        <dbReference type="ARBA" id="ARBA00020696"/>
    </source>
</evidence>
<feature type="signal peptide" evidence="9">
    <location>
        <begin position="1"/>
        <end position="21"/>
    </location>
</feature>
<evidence type="ECO:0000256" key="1">
    <source>
        <dbReference type="ARBA" id="ARBA00004613"/>
    </source>
</evidence>
<organism evidence="10 11">
    <name type="scientific">Phyllostomus discolor</name>
    <name type="common">pale spear-nosed bat</name>
    <dbReference type="NCBI Taxonomy" id="89673"/>
    <lineage>
        <taxon>Eukaryota</taxon>
        <taxon>Metazoa</taxon>
        <taxon>Chordata</taxon>
        <taxon>Craniata</taxon>
        <taxon>Vertebrata</taxon>
        <taxon>Euteleostomi</taxon>
        <taxon>Mammalia</taxon>
        <taxon>Eutheria</taxon>
        <taxon>Laurasiatheria</taxon>
        <taxon>Chiroptera</taxon>
        <taxon>Yangochiroptera</taxon>
        <taxon>Phyllostomidae</taxon>
        <taxon>Phyllostominae</taxon>
        <taxon>Phyllostomus</taxon>
    </lineage>
</organism>
<dbReference type="InterPro" id="IPR035960">
    <property type="entry name" value="Secretoglobin_sf"/>
</dbReference>
<dbReference type="InterPro" id="IPR000329">
    <property type="entry name" value="Uteroglobin"/>
</dbReference>
<dbReference type="PROSITE" id="PS51311">
    <property type="entry name" value="SCGB"/>
    <property type="match status" value="1"/>
</dbReference>
<gene>
    <name evidence="10" type="ORF">HJG60_016891</name>
</gene>
<dbReference type="Gene3D" id="1.10.210.10">
    <property type="entry name" value="Secretoglobin"/>
    <property type="match status" value="1"/>
</dbReference>
<dbReference type="GO" id="GO:0007165">
    <property type="term" value="P:signal transduction"/>
    <property type="evidence" value="ECO:0007669"/>
    <property type="project" value="InterPro"/>
</dbReference>
<accession>A0A834E6U1</accession>
<comment type="subcellular location">
    <subcellularLocation>
        <location evidence="1">Secreted</location>
    </subcellularLocation>
</comment>
<keyword evidence="4 9" id="KW-0732">Signal</keyword>
<evidence type="ECO:0000256" key="7">
    <source>
        <dbReference type="ARBA" id="ARBA00031712"/>
    </source>
</evidence>
<name>A0A834E6U1_9CHIR</name>
<protein>
    <recommendedName>
        <fullName evidence="2">Uteroglobin</fullName>
    </recommendedName>
    <alternativeName>
        <fullName evidence="7">Secretoglobin family 1A member 1</fullName>
    </alternativeName>
</protein>
<keyword evidence="3" id="KW-0964">Secreted</keyword>
<comment type="caution">
    <text evidence="10">The sequence shown here is derived from an EMBL/GenBank/DDBJ whole genome shotgun (WGS) entry which is preliminary data.</text>
</comment>
<comment type="similarity">
    <text evidence="8">Belongs to the secretoglobin family. Lipophilin subfamily.</text>
</comment>
<dbReference type="GO" id="GO:0019834">
    <property type="term" value="F:phospholipase A2 inhibitor activity"/>
    <property type="evidence" value="ECO:0007669"/>
    <property type="project" value="UniProtKB-KW"/>
</dbReference>
<dbReference type="Proteomes" id="UP000664940">
    <property type="component" value="Unassembled WGS sequence"/>
</dbReference>
<evidence type="ECO:0000256" key="5">
    <source>
        <dbReference type="ARBA" id="ARBA00023005"/>
    </source>
</evidence>
<reference evidence="10 11" key="1">
    <citation type="journal article" date="2020" name="Nature">
        <title>Six reference-quality genomes reveal evolution of bat adaptations.</title>
        <authorList>
            <person name="Jebb D."/>
            <person name="Huang Z."/>
            <person name="Pippel M."/>
            <person name="Hughes G.M."/>
            <person name="Lavrichenko K."/>
            <person name="Devanna P."/>
            <person name="Winkler S."/>
            <person name="Jermiin L.S."/>
            <person name="Skirmuntt E.C."/>
            <person name="Katzourakis A."/>
            <person name="Burkitt-Gray L."/>
            <person name="Ray D.A."/>
            <person name="Sullivan K.A.M."/>
            <person name="Roscito J.G."/>
            <person name="Kirilenko B.M."/>
            <person name="Davalos L.M."/>
            <person name="Corthals A.P."/>
            <person name="Power M.L."/>
            <person name="Jones G."/>
            <person name="Ransome R.D."/>
            <person name="Dechmann D.K.N."/>
            <person name="Locatelli A.G."/>
            <person name="Puechmaille S.J."/>
            <person name="Fedrigo O."/>
            <person name="Jarvis E.D."/>
            <person name="Hiller M."/>
            <person name="Vernes S.C."/>
            <person name="Myers E.W."/>
            <person name="Teeling E.C."/>
        </authorList>
    </citation>
    <scope>NUCLEOTIDE SEQUENCE [LARGE SCALE GENOMIC DNA]</scope>
    <source>
        <strain evidence="10">Bat1K_MPI-CBG_1</strain>
    </source>
</reference>
<keyword evidence="6" id="KW-1015">Disulfide bond</keyword>
<dbReference type="InterPro" id="IPR016126">
    <property type="entry name" value="Secretoglobin"/>
</dbReference>
<dbReference type="AlphaFoldDB" id="A0A834E6U1"/>
<dbReference type="SUPFAM" id="SSF48201">
    <property type="entry name" value="Uteroglobin-like"/>
    <property type="match status" value="1"/>
</dbReference>
<evidence type="ECO:0000256" key="4">
    <source>
        <dbReference type="ARBA" id="ARBA00022729"/>
    </source>
</evidence>
<dbReference type="Pfam" id="PF01099">
    <property type="entry name" value="Uteroglobin"/>
    <property type="match status" value="1"/>
</dbReference>
<evidence type="ECO:0000313" key="10">
    <source>
        <dbReference type="EMBL" id="KAF6106091.1"/>
    </source>
</evidence>
<evidence type="ECO:0000256" key="8">
    <source>
        <dbReference type="ARBA" id="ARBA00038364"/>
    </source>
</evidence>
<dbReference type="GO" id="GO:0005615">
    <property type="term" value="C:extracellular space"/>
    <property type="evidence" value="ECO:0007669"/>
    <property type="project" value="TreeGrafter"/>
</dbReference>
<feature type="chain" id="PRO_5033040802" description="Uteroglobin" evidence="9">
    <location>
        <begin position="22"/>
        <end position="90"/>
    </location>
</feature>
<dbReference type="PRINTS" id="PR00486">
    <property type="entry name" value="UTEROGLOBIN"/>
</dbReference>
<evidence type="ECO:0000256" key="6">
    <source>
        <dbReference type="ARBA" id="ARBA00023157"/>
    </source>
</evidence>
<dbReference type="EMBL" id="JABVXQ010000006">
    <property type="protein sequence ID" value="KAF6106091.1"/>
    <property type="molecule type" value="Genomic_DNA"/>
</dbReference>
<evidence type="ECO:0000256" key="9">
    <source>
        <dbReference type="SAM" id="SignalP"/>
    </source>
</evidence>
<keyword evidence="5" id="KW-0593">Phospholipase A2 inhibitor</keyword>